<dbReference type="AlphaFoldDB" id="A0A0M8MZ14"/>
<sequence length="477" mass="53700">MTSIRFMELTTTKRRPTMMPGAFQQGELGDEDDMSLERCVVAGACTVPMLELYQHSCRELKKYISEGRKIVKEIETETFEENPMLFQEYMAATPDVKALMDNQFKNVKTHARHLSKAMWYEWRMKLQDGLKEGLMSIAEGMEGDEKLLAQQEELLASVMPGLTSRHEALQKESRRLEQIAKEMAESDPAELQAARDELVALDDDIAQKQALIEKLRKGLEESDAEVEELAAQKQQCLGDIKEAESIREECRGWTCTEVNSFKDRVDAIERKHGWTVTGISGSILSMTYKREIELVLDAASFEPGRPASRIDLWYIGDRREHKAQAKTVEREFFLQCIRDHVRGLPQGQTKMSSVLERVGRAWDKARLVSRQVERINVSFPTRVAKSSDSSIAVTSSLLLRPLETRVEITLRLSGRGGAAGVGVDVSSEARVVYGEQFNEGKVGEFLATRIGSSVGPGEEWSSVVTELHAKLIARGRK</sequence>
<dbReference type="OrthoDB" id="5592879at2759"/>
<dbReference type="InterPro" id="IPR033338">
    <property type="entry name" value="Spc105/Spc7"/>
</dbReference>
<dbReference type="SMART" id="SM00787">
    <property type="entry name" value="Spc7"/>
    <property type="match status" value="1"/>
</dbReference>
<dbReference type="GO" id="GO:0034501">
    <property type="term" value="P:protein localization to kinetochore"/>
    <property type="evidence" value="ECO:0007669"/>
    <property type="project" value="TreeGrafter"/>
</dbReference>
<dbReference type="STRING" id="150374.A0A0M8MZ14"/>
<evidence type="ECO:0000313" key="3">
    <source>
        <dbReference type="EMBL" id="KOS19737.1"/>
    </source>
</evidence>
<gene>
    <name evidence="3" type="ORF">ESCO_000343</name>
</gene>
<keyword evidence="4" id="KW-1185">Reference proteome</keyword>
<reference evidence="3 4" key="1">
    <citation type="submission" date="2015-07" db="EMBL/GenBank/DDBJ databases">
        <title>The genome of the fungus Escovopsis weberi, a specialized disease agent of ant agriculture.</title>
        <authorList>
            <person name="de Man T.J."/>
            <person name="Stajich J.E."/>
            <person name="Kubicek C.P."/>
            <person name="Chenthamara K."/>
            <person name="Atanasova L."/>
            <person name="Druzhinina I.S."/>
            <person name="Birnbaum S."/>
            <person name="Barribeau S.M."/>
            <person name="Teiling C."/>
            <person name="Suen G."/>
            <person name="Currie C."/>
            <person name="Gerardo N.M."/>
        </authorList>
    </citation>
    <scope>NUCLEOTIDE SEQUENCE [LARGE SCALE GENOMIC DNA]</scope>
</reference>
<dbReference type="Pfam" id="PF08317">
    <property type="entry name" value="Spc7"/>
    <property type="match status" value="1"/>
</dbReference>
<feature type="domain" description="Spc7 kinetochore protein" evidence="2">
    <location>
        <begin position="1"/>
        <end position="297"/>
    </location>
</feature>
<accession>A0A0M8MZ14</accession>
<dbReference type="GO" id="GO:0000776">
    <property type="term" value="C:kinetochore"/>
    <property type="evidence" value="ECO:0007669"/>
    <property type="project" value="TreeGrafter"/>
</dbReference>
<dbReference type="EMBL" id="LGSR01000020">
    <property type="protein sequence ID" value="KOS19737.1"/>
    <property type="molecule type" value="Genomic_DNA"/>
</dbReference>
<protein>
    <submittedName>
        <fullName evidence="3">Kinetochore protein spc7</fullName>
    </submittedName>
</protein>
<comment type="caution">
    <text evidence="3">The sequence shown here is derived from an EMBL/GenBank/DDBJ whole genome shotgun (WGS) entry which is preliminary data.</text>
</comment>
<evidence type="ECO:0000259" key="2">
    <source>
        <dbReference type="SMART" id="SM00787"/>
    </source>
</evidence>
<evidence type="ECO:0000256" key="1">
    <source>
        <dbReference type="SAM" id="Coils"/>
    </source>
</evidence>
<dbReference type="Pfam" id="PF18210">
    <property type="entry name" value="Knl1_RWD_C"/>
    <property type="match status" value="1"/>
</dbReference>
<name>A0A0M8MZ14_ESCWE</name>
<evidence type="ECO:0000313" key="4">
    <source>
        <dbReference type="Proteomes" id="UP000053831"/>
    </source>
</evidence>
<keyword evidence="1" id="KW-0175">Coiled coil</keyword>
<dbReference type="PANTHER" id="PTHR28260">
    <property type="entry name" value="SPINDLE POLE BODY COMPONENT SPC105"/>
    <property type="match status" value="1"/>
</dbReference>
<feature type="coiled-coil region" evidence="1">
    <location>
        <begin position="166"/>
        <end position="246"/>
    </location>
</feature>
<proteinExistence type="predicted"/>
<dbReference type="GO" id="GO:0007094">
    <property type="term" value="P:mitotic spindle assembly checkpoint signaling"/>
    <property type="evidence" value="ECO:0007669"/>
    <property type="project" value="TreeGrafter"/>
</dbReference>
<dbReference type="InterPro" id="IPR040850">
    <property type="entry name" value="Knl1_RWD_C"/>
</dbReference>
<dbReference type="Proteomes" id="UP000053831">
    <property type="component" value="Unassembled WGS sequence"/>
</dbReference>
<organism evidence="3 4">
    <name type="scientific">Escovopsis weberi</name>
    <dbReference type="NCBI Taxonomy" id="150374"/>
    <lineage>
        <taxon>Eukaryota</taxon>
        <taxon>Fungi</taxon>
        <taxon>Dikarya</taxon>
        <taxon>Ascomycota</taxon>
        <taxon>Pezizomycotina</taxon>
        <taxon>Sordariomycetes</taxon>
        <taxon>Hypocreomycetidae</taxon>
        <taxon>Hypocreales</taxon>
        <taxon>Hypocreaceae</taxon>
        <taxon>Escovopsis</taxon>
    </lineage>
</organism>
<dbReference type="GO" id="GO:1990758">
    <property type="term" value="P:mitotic sister chromatid biorientation"/>
    <property type="evidence" value="ECO:0007669"/>
    <property type="project" value="TreeGrafter"/>
</dbReference>
<dbReference type="PANTHER" id="PTHR28260:SF1">
    <property type="entry name" value="SPINDLE POLE BODY COMPONENT SPC105"/>
    <property type="match status" value="1"/>
</dbReference>
<dbReference type="InterPro" id="IPR013253">
    <property type="entry name" value="Spc7_domain"/>
</dbReference>